<protein>
    <submittedName>
        <fullName evidence="3">Poly-gamma-glutamate biosynthesis protein</fullName>
    </submittedName>
</protein>
<sequence length="355" mass="39478">MTGRGIDQILPHPSDPTLHESWVLDARDYVTLAERTGGPIPRPVEPRYLWGDALAELERAAPDVRVLPLETALTTSEDREEKGIHYRMHPANVASLTAIRPDVCVLANNHVLDWGRRGLNETLDVLHAAGIRTAGAGRDATEAQAPAIVERPRGRVLVFGFAHLSSGIPPSWAATAERGGVNLLHRLSEDDAVSLARRVRSLKGPGDIVLASIHWGGNWGYDVPNEQRRFAHALIDRAAVDLVHGHSSHHAKGVEIYRDRLVLYGCGDFLNDYEGISGYEDYRSELGFMYLPRLDGTSGRLRELRLVPTRIRNLRVNRADEEDTRWLSAMLNREGRAFGTGVERLADGTLRLAWR</sequence>
<dbReference type="InterPro" id="IPR029052">
    <property type="entry name" value="Metallo-depent_PP-like"/>
</dbReference>
<dbReference type="Gene3D" id="3.60.21.10">
    <property type="match status" value="1"/>
</dbReference>
<evidence type="ECO:0000313" key="4">
    <source>
        <dbReference type="Proteomes" id="UP000218899"/>
    </source>
</evidence>
<dbReference type="OrthoDB" id="9810718at2"/>
<dbReference type="AlphaFoldDB" id="A0A1B4V465"/>
<dbReference type="PANTHER" id="PTHR33393:SF11">
    <property type="entry name" value="POLYGLUTAMINE SYNTHESIS ACCESSORY PROTEIN RV0574C-RELATED"/>
    <property type="match status" value="1"/>
</dbReference>
<name>A0A1B4V465_9GAMM</name>
<accession>A0A1B4V465</accession>
<dbReference type="EMBL" id="AP014936">
    <property type="protein sequence ID" value="BAU48333.1"/>
    <property type="molecule type" value="Genomic_DNA"/>
</dbReference>
<dbReference type="InterPro" id="IPR019079">
    <property type="entry name" value="Capsule_synth_CapA"/>
</dbReference>
<dbReference type="InterPro" id="IPR052169">
    <property type="entry name" value="CW_Biosynth-Accessory"/>
</dbReference>
<feature type="domain" description="Capsule synthesis protein CapA" evidence="2">
    <location>
        <begin position="1"/>
        <end position="273"/>
    </location>
</feature>
<dbReference type="CDD" id="cd07381">
    <property type="entry name" value="MPP_CapA"/>
    <property type="match status" value="1"/>
</dbReference>
<dbReference type="PANTHER" id="PTHR33393">
    <property type="entry name" value="POLYGLUTAMINE SYNTHESIS ACCESSORY PROTEIN RV0574C-RELATED"/>
    <property type="match status" value="1"/>
</dbReference>
<evidence type="ECO:0000313" key="3">
    <source>
        <dbReference type="EMBL" id="BAU48333.1"/>
    </source>
</evidence>
<evidence type="ECO:0000259" key="2">
    <source>
        <dbReference type="SMART" id="SM00854"/>
    </source>
</evidence>
<reference evidence="3 4" key="1">
    <citation type="submission" date="2015-08" db="EMBL/GenBank/DDBJ databases">
        <title>Complete genome sequence of Sulfurifustis variabilis.</title>
        <authorList>
            <person name="Miura A."/>
            <person name="Kojima H."/>
            <person name="Fukui M."/>
        </authorList>
    </citation>
    <scope>NUCLEOTIDE SEQUENCE [LARGE SCALE GENOMIC DNA]</scope>
    <source>
        <strain evidence="4">skN76</strain>
    </source>
</reference>
<dbReference type="Pfam" id="PF09587">
    <property type="entry name" value="PGA_cap"/>
    <property type="match status" value="1"/>
</dbReference>
<dbReference type="SMART" id="SM00854">
    <property type="entry name" value="PGA_cap"/>
    <property type="match status" value="1"/>
</dbReference>
<evidence type="ECO:0000256" key="1">
    <source>
        <dbReference type="ARBA" id="ARBA00005662"/>
    </source>
</evidence>
<proteinExistence type="inferred from homology"/>
<keyword evidence="4" id="KW-1185">Reference proteome</keyword>
<comment type="similarity">
    <text evidence="1">Belongs to the CapA family.</text>
</comment>
<gene>
    <name evidence="3" type="ORF">SVA_1779</name>
</gene>
<dbReference type="SUPFAM" id="SSF56300">
    <property type="entry name" value="Metallo-dependent phosphatases"/>
    <property type="match status" value="1"/>
</dbReference>
<dbReference type="Proteomes" id="UP000218899">
    <property type="component" value="Chromosome"/>
</dbReference>
<organism evidence="3 4">
    <name type="scientific">Sulfurifustis variabilis</name>
    <dbReference type="NCBI Taxonomy" id="1675686"/>
    <lineage>
        <taxon>Bacteria</taxon>
        <taxon>Pseudomonadati</taxon>
        <taxon>Pseudomonadota</taxon>
        <taxon>Gammaproteobacteria</taxon>
        <taxon>Acidiferrobacterales</taxon>
        <taxon>Acidiferrobacteraceae</taxon>
        <taxon>Sulfurifustis</taxon>
    </lineage>
</organism>
<dbReference type="KEGG" id="sva:SVA_1779"/>